<dbReference type="Gene3D" id="3.30.70.100">
    <property type="match status" value="2"/>
</dbReference>
<feature type="transmembrane region" description="Helical" evidence="17">
    <location>
        <begin position="220"/>
        <end position="251"/>
    </location>
</feature>
<evidence type="ECO:0000259" key="18">
    <source>
        <dbReference type="PROSITE" id="PS50846"/>
    </source>
</evidence>
<dbReference type="EMBL" id="AVPE01000011">
    <property type="protein sequence ID" value="KGX91151.1"/>
    <property type="molecule type" value="Genomic_DNA"/>
</dbReference>
<evidence type="ECO:0000256" key="8">
    <source>
        <dbReference type="ARBA" id="ARBA00022723"/>
    </source>
</evidence>
<feature type="domain" description="HMA" evidence="18">
    <location>
        <begin position="134"/>
        <end position="197"/>
    </location>
</feature>
<dbReference type="SUPFAM" id="SSF55008">
    <property type="entry name" value="HMA, heavy metal-associated domain"/>
    <property type="match status" value="2"/>
</dbReference>
<dbReference type="Pfam" id="PF00702">
    <property type="entry name" value="Hydrolase"/>
    <property type="match status" value="1"/>
</dbReference>
<comment type="similarity">
    <text evidence="2 17">Belongs to the cation transport ATPase (P-type) (TC 3.A.3) family. Type IB subfamily.</text>
</comment>
<keyword evidence="10 17" id="KW-0067">ATP-binding</keyword>
<keyword evidence="5" id="KW-0104">Cadmium</keyword>
<evidence type="ECO:0000256" key="14">
    <source>
        <dbReference type="ARBA" id="ARBA00023136"/>
    </source>
</evidence>
<dbReference type="Pfam" id="PF00403">
    <property type="entry name" value="HMA"/>
    <property type="match status" value="2"/>
</dbReference>
<dbReference type="InterPro" id="IPR006121">
    <property type="entry name" value="HMA_dom"/>
</dbReference>
<sequence length="825" mass="88225">MGKNLKASCCSSDSVKEKDACCSSNGADVVTSCCSSKEEASSSCCSSAEEEIAAAAESLPYLQYEEYRIEGMDCPSCAKTIEKALSGKPGIQSVQVNYGSGKLVVGSENPSHLPSIEAEVKKLGFKAISTEERGTESYRIQGMDCGSCAKTIEKHLGQQSYVHYVSVNFSTGKMKIAHDSNVKEIKKQVQQSGFEAELEGGKEESSQKQRRDWMMIGSGALLASGFIASLLSLPSLLVTLLYAASIVIGGWKPVRSAYYAVKSRSLDMNVLMSSAAIGAALIGEWFEGAMVVWLFALGNALQNRSMEKTRDSIRGLMDLAPQEAVLKQEGKLVTVPVERVQVGDVMVIKPGEKIPLDGNIAVGYSSINEAPITGESMPVDKTVGDAVYAGTMNEEGSLDVKVTKLVEDTTLQKIIHLVEEAQEQKAPTEAFVDRFARIYTPVVFLLALAVMVLPPLFGLGSFSEWFYSGLTLLVVACPCALVISTPVAIVSAIGNAAKRGVLIKGGTFLEQMGAIDAFAFDKTGTLTEGKPVVTHVESSQDEEELLRIAKTIESYSTHPIANAITTYVDERGLDTLDGEAFKAVPGKGVEATIGGTRYFAGNPKWFKELGVTFDTLSSVIEERSSKGDTLVLVGTETSLLGLFSVADTIRDTTVQSIEEMKLLGDKEIVMLTGDHEGTARLIASQAGIDTYYASLLPEDKVTAIQDLQKSGKRVAMIGDGINDAPALATADIGVAMGGAGSDTAMNTADIVLMADHLDMLPKTVSLSQKALAIIKQNVWFSLLTKLLALLLIFPGLLTLWMAVIADTGAALLVILNSMRLIRRNQ</sequence>
<dbReference type="PANTHER" id="PTHR48085">
    <property type="entry name" value="CADMIUM/ZINC-TRANSPORTING ATPASE HMA2-RELATED"/>
    <property type="match status" value="1"/>
</dbReference>
<evidence type="ECO:0000256" key="10">
    <source>
        <dbReference type="ARBA" id="ARBA00022840"/>
    </source>
</evidence>
<evidence type="ECO:0000256" key="2">
    <source>
        <dbReference type="ARBA" id="ARBA00006024"/>
    </source>
</evidence>
<keyword evidence="7 17" id="KW-0812">Transmembrane</keyword>
<dbReference type="Gene3D" id="3.40.50.1000">
    <property type="entry name" value="HAD superfamily/HAD-like"/>
    <property type="match status" value="1"/>
</dbReference>
<dbReference type="SUPFAM" id="SSF56784">
    <property type="entry name" value="HAD-like"/>
    <property type="match status" value="1"/>
</dbReference>
<dbReference type="EC" id="7.2.2.21" evidence="15"/>
<keyword evidence="9 17" id="KW-0547">Nucleotide-binding</keyword>
<evidence type="ECO:0000256" key="3">
    <source>
        <dbReference type="ARBA" id="ARBA00022448"/>
    </source>
</evidence>
<evidence type="ECO:0000313" key="19">
    <source>
        <dbReference type="EMBL" id="KGX91151.1"/>
    </source>
</evidence>
<organism evidence="19 20">
    <name type="scientific">Pontibacillus halophilus JSM 076056 = DSM 19796</name>
    <dbReference type="NCBI Taxonomy" id="1385510"/>
    <lineage>
        <taxon>Bacteria</taxon>
        <taxon>Bacillati</taxon>
        <taxon>Bacillota</taxon>
        <taxon>Bacilli</taxon>
        <taxon>Bacillales</taxon>
        <taxon>Bacillaceae</taxon>
        <taxon>Pontibacillus</taxon>
    </lineage>
</organism>
<accession>A0A0A5GD60</accession>
<dbReference type="PROSITE" id="PS01229">
    <property type="entry name" value="COF_2"/>
    <property type="match status" value="1"/>
</dbReference>
<dbReference type="InterPro" id="IPR027256">
    <property type="entry name" value="P-typ_ATPase_IB"/>
</dbReference>
<dbReference type="SFLD" id="SFLDG00002">
    <property type="entry name" value="C1.7:_P-type_atpase_like"/>
    <property type="match status" value="1"/>
</dbReference>
<feature type="transmembrane region" description="Helical" evidence="17">
    <location>
        <begin position="438"/>
        <end position="459"/>
    </location>
</feature>
<dbReference type="InterPro" id="IPR051014">
    <property type="entry name" value="Cation_Transport_ATPase_IB"/>
</dbReference>
<dbReference type="InterPro" id="IPR023299">
    <property type="entry name" value="ATPase_P-typ_cyto_dom_N"/>
</dbReference>
<dbReference type="GO" id="GO:0016887">
    <property type="term" value="F:ATP hydrolysis activity"/>
    <property type="evidence" value="ECO:0007669"/>
    <property type="project" value="InterPro"/>
</dbReference>
<dbReference type="Proteomes" id="UP000030528">
    <property type="component" value="Unassembled WGS sequence"/>
</dbReference>
<dbReference type="FunFam" id="2.70.150.10:FF:000002">
    <property type="entry name" value="Copper-transporting ATPase 1, putative"/>
    <property type="match status" value="1"/>
</dbReference>
<comment type="caution">
    <text evidence="19">The sequence shown here is derived from an EMBL/GenBank/DDBJ whole genome shotgun (WGS) entry which is preliminary data.</text>
</comment>
<dbReference type="SUPFAM" id="SSF81653">
    <property type="entry name" value="Calcium ATPase, transduction domain A"/>
    <property type="match status" value="1"/>
</dbReference>
<dbReference type="PRINTS" id="PR00119">
    <property type="entry name" value="CATATPASE"/>
</dbReference>
<dbReference type="SFLD" id="SFLDF00027">
    <property type="entry name" value="p-type_atpase"/>
    <property type="match status" value="1"/>
</dbReference>
<evidence type="ECO:0000256" key="1">
    <source>
        <dbReference type="ARBA" id="ARBA00004651"/>
    </source>
</evidence>
<evidence type="ECO:0000256" key="12">
    <source>
        <dbReference type="ARBA" id="ARBA00022989"/>
    </source>
</evidence>
<dbReference type="InterPro" id="IPR017969">
    <property type="entry name" value="Heavy-metal-associated_CS"/>
</dbReference>
<keyword evidence="4 17" id="KW-1003">Cell membrane</keyword>
<keyword evidence="20" id="KW-1185">Reference proteome</keyword>
<dbReference type="FunFam" id="3.30.70.100:FF:000001">
    <property type="entry name" value="ATPase copper transporting beta"/>
    <property type="match status" value="1"/>
</dbReference>
<dbReference type="NCBIfam" id="TIGR01494">
    <property type="entry name" value="ATPase_P-type"/>
    <property type="match status" value="1"/>
</dbReference>
<comment type="subcellular location">
    <subcellularLocation>
        <location evidence="1">Cell membrane</location>
        <topology evidence="1">Multi-pass membrane protein</topology>
    </subcellularLocation>
</comment>
<keyword evidence="3" id="KW-0813">Transport</keyword>
<dbReference type="SUPFAM" id="SSF81665">
    <property type="entry name" value="Calcium ATPase, transmembrane domain M"/>
    <property type="match status" value="1"/>
</dbReference>
<feature type="transmembrane region" description="Helical" evidence="17">
    <location>
        <begin position="777"/>
        <end position="793"/>
    </location>
</feature>
<comment type="catalytic activity">
    <reaction evidence="16">
        <text>Cd(2+)(in) + ATP + H2O = Cd(2+)(out) + ADP + phosphate + H(+)</text>
        <dbReference type="Rhea" id="RHEA:12132"/>
        <dbReference type="ChEBI" id="CHEBI:15377"/>
        <dbReference type="ChEBI" id="CHEBI:15378"/>
        <dbReference type="ChEBI" id="CHEBI:30616"/>
        <dbReference type="ChEBI" id="CHEBI:43474"/>
        <dbReference type="ChEBI" id="CHEBI:48775"/>
        <dbReference type="ChEBI" id="CHEBI:456216"/>
        <dbReference type="EC" id="7.2.2.21"/>
    </reaction>
</comment>
<dbReference type="PROSITE" id="PS00154">
    <property type="entry name" value="ATPASE_E1_E2"/>
    <property type="match status" value="1"/>
</dbReference>
<feature type="transmembrane region" description="Helical" evidence="17">
    <location>
        <begin position="271"/>
        <end position="296"/>
    </location>
</feature>
<keyword evidence="14 17" id="KW-0472">Membrane</keyword>
<dbReference type="PROSITE" id="PS01047">
    <property type="entry name" value="HMA_1"/>
    <property type="match status" value="2"/>
</dbReference>
<dbReference type="InterPro" id="IPR036163">
    <property type="entry name" value="HMA_dom_sf"/>
</dbReference>
<feature type="transmembrane region" description="Helical" evidence="17">
    <location>
        <begin position="465"/>
        <end position="494"/>
    </location>
</feature>
<evidence type="ECO:0000256" key="4">
    <source>
        <dbReference type="ARBA" id="ARBA00022475"/>
    </source>
</evidence>
<keyword evidence="12 17" id="KW-1133">Transmembrane helix</keyword>
<dbReference type="Gene3D" id="2.70.150.10">
    <property type="entry name" value="Calcium-transporting ATPase, cytoplasmic transduction domain A"/>
    <property type="match status" value="1"/>
</dbReference>
<feature type="transmembrane region" description="Helical" evidence="17">
    <location>
        <begin position="799"/>
        <end position="821"/>
    </location>
</feature>
<evidence type="ECO:0000256" key="17">
    <source>
        <dbReference type="RuleBase" id="RU362081"/>
    </source>
</evidence>
<evidence type="ECO:0000256" key="11">
    <source>
        <dbReference type="ARBA" id="ARBA00022967"/>
    </source>
</evidence>
<dbReference type="GO" id="GO:0005524">
    <property type="term" value="F:ATP binding"/>
    <property type="evidence" value="ECO:0007669"/>
    <property type="project" value="UniProtKB-UniRule"/>
</dbReference>
<dbReference type="GO" id="GO:0008551">
    <property type="term" value="F:P-type cadmium transporter activity"/>
    <property type="evidence" value="ECO:0007669"/>
    <property type="project" value="UniProtKB-EC"/>
</dbReference>
<dbReference type="InterPro" id="IPR036412">
    <property type="entry name" value="HAD-like_sf"/>
</dbReference>
<keyword evidence="8 17" id="KW-0479">Metal-binding</keyword>
<dbReference type="InterPro" id="IPR023214">
    <property type="entry name" value="HAD_sf"/>
</dbReference>
<dbReference type="eggNOG" id="COG2217">
    <property type="taxonomic scope" value="Bacteria"/>
</dbReference>
<dbReference type="InterPro" id="IPR023298">
    <property type="entry name" value="ATPase_P-typ_TM_dom_sf"/>
</dbReference>
<dbReference type="CDD" id="cd00371">
    <property type="entry name" value="HMA"/>
    <property type="match status" value="2"/>
</dbReference>
<dbReference type="AlphaFoldDB" id="A0A0A5GD60"/>
<dbReference type="GO" id="GO:0046872">
    <property type="term" value="F:metal ion binding"/>
    <property type="evidence" value="ECO:0007669"/>
    <property type="project" value="UniProtKB-KW"/>
</dbReference>
<name>A0A0A5GD60_9BACI</name>
<dbReference type="Pfam" id="PF00122">
    <property type="entry name" value="E1-E2_ATPase"/>
    <property type="match status" value="1"/>
</dbReference>
<dbReference type="STRING" id="1385510.GCA_000425205_02549"/>
<dbReference type="SFLD" id="SFLDS00003">
    <property type="entry name" value="Haloacid_Dehalogenase"/>
    <property type="match status" value="1"/>
</dbReference>
<dbReference type="InterPro" id="IPR001757">
    <property type="entry name" value="P_typ_ATPase"/>
</dbReference>
<reference evidence="19 20" key="1">
    <citation type="submission" date="2013-08" db="EMBL/GenBank/DDBJ databases">
        <authorList>
            <person name="Huang J."/>
            <person name="Wang G."/>
        </authorList>
    </citation>
    <scope>NUCLEOTIDE SEQUENCE [LARGE SCALE GENOMIC DNA]</scope>
    <source>
        <strain evidence="19 20">JSM 076056</strain>
    </source>
</reference>
<evidence type="ECO:0000256" key="5">
    <source>
        <dbReference type="ARBA" id="ARBA00022539"/>
    </source>
</evidence>
<evidence type="ECO:0000256" key="9">
    <source>
        <dbReference type="ARBA" id="ARBA00022741"/>
    </source>
</evidence>
<evidence type="ECO:0000256" key="7">
    <source>
        <dbReference type="ARBA" id="ARBA00022692"/>
    </source>
</evidence>
<dbReference type="PRINTS" id="PR00941">
    <property type="entry name" value="CDATPASE"/>
</dbReference>
<dbReference type="PANTHER" id="PTHR48085:SF5">
    <property type="entry name" value="CADMIUM_ZINC-TRANSPORTING ATPASE HMA4-RELATED"/>
    <property type="match status" value="1"/>
</dbReference>
<evidence type="ECO:0000256" key="15">
    <source>
        <dbReference type="ARBA" id="ARBA00039103"/>
    </source>
</evidence>
<proteinExistence type="inferred from homology"/>
<dbReference type="InterPro" id="IPR008250">
    <property type="entry name" value="ATPase_P-typ_transduc_dom_A_sf"/>
</dbReference>
<feature type="domain" description="HMA" evidence="18">
    <location>
        <begin position="63"/>
        <end position="128"/>
    </location>
</feature>
<dbReference type="NCBIfam" id="TIGR01525">
    <property type="entry name" value="ATPase-IB_hvy"/>
    <property type="match status" value="1"/>
</dbReference>
<dbReference type="GO" id="GO:0005886">
    <property type="term" value="C:plasma membrane"/>
    <property type="evidence" value="ECO:0007669"/>
    <property type="project" value="UniProtKB-SubCell"/>
</dbReference>
<dbReference type="Gene3D" id="3.40.1110.10">
    <property type="entry name" value="Calcium-transporting ATPase, cytoplasmic domain N"/>
    <property type="match status" value="1"/>
</dbReference>
<evidence type="ECO:0000256" key="16">
    <source>
        <dbReference type="ARBA" id="ARBA00049338"/>
    </source>
</evidence>
<gene>
    <name evidence="19" type="ORF">N781_05545</name>
</gene>
<evidence type="ECO:0000256" key="13">
    <source>
        <dbReference type="ARBA" id="ARBA00023065"/>
    </source>
</evidence>
<keyword evidence="6" id="KW-0597">Phosphoprotein</keyword>
<dbReference type="OrthoDB" id="9813266at2"/>
<dbReference type="InterPro" id="IPR044492">
    <property type="entry name" value="P_typ_ATPase_HD_dom"/>
</dbReference>
<dbReference type="PROSITE" id="PS50846">
    <property type="entry name" value="HMA_2"/>
    <property type="match status" value="2"/>
</dbReference>
<protein>
    <recommendedName>
        <fullName evidence="15">Cd(2+)-exporting ATPase</fullName>
        <ecNumber evidence="15">7.2.2.21</ecNumber>
    </recommendedName>
</protein>
<evidence type="ECO:0000313" key="20">
    <source>
        <dbReference type="Proteomes" id="UP000030528"/>
    </source>
</evidence>
<dbReference type="InterPro" id="IPR018303">
    <property type="entry name" value="ATPase_P-typ_P_site"/>
</dbReference>
<evidence type="ECO:0000256" key="6">
    <source>
        <dbReference type="ARBA" id="ARBA00022553"/>
    </source>
</evidence>
<dbReference type="InterPro" id="IPR059000">
    <property type="entry name" value="ATPase_P-type_domA"/>
</dbReference>
<keyword evidence="11" id="KW-1278">Translocase</keyword>
<dbReference type="NCBIfam" id="TIGR01512">
    <property type="entry name" value="ATPase-IB2_Cd"/>
    <property type="match status" value="1"/>
</dbReference>
<keyword evidence="13" id="KW-0406">Ion transport</keyword>
<dbReference type="NCBIfam" id="TIGR01511">
    <property type="entry name" value="ATPase-IB1_Cu"/>
    <property type="match status" value="1"/>
</dbReference>
<dbReference type="RefSeq" id="WP_051239924.1">
    <property type="nucleotide sequence ID" value="NZ_AULI01000011.1"/>
</dbReference>